<sequence length="798" mass="80053">MITLGKDSLGIVLCVTELLLAEEVVPRATRTLESVRRLKVASQRPWDDACHAKLYSATMGCTSVLAFAGRSLRRIAAAVSCGQLPPTSGVPGSRTSTAADGAATLLAQLTAPELAAALAGLFECVRRSSPPATVWATSLEGVTVALAAQSLDAFAAAPGWVAAANEAALFLSNFAVTRTCLLAAATAVIYEMIACTHYSAAAAASARPPGYVGGAASLVNAAAASTQLPPASRPLLALQRLARGVVPAGCHGGAVGRLLAGPRVQWLQRALLERWLLDARAGVAVAEANGQPPPYDVSANDSDGEQASCGWRMRDRLSVFRLNRYALGASLTPQVDAEKDDTARLSAALSQVPRLTAHLAQALTWQLQDDGPSGGQRSSPGGEPAAAGAPAAAAAVLPLSLPPLSYSMRLVCRMLEAACLLLRAGGAAGVRALELAADGDSGAAGAGALGRARRLRARPARGSQAGDGCGNVVGPGGGVGGNEAAGRPQRAVGGGPLLGPLSGLSPAARANLAARLASCGCLRVANSLMLLHASRNPEDTTEPSPKETTVRLLLPLLALTGLTGGGGDSGGGGGSGGGAASGKDFAGLAATLAKLASRADGRVVEAMQKVAGVPLAHEQLDGQRVLAVLLPTDEPRMLGYHLACMMPYMLRRLAAAPGTGAEAAAAAGSGAPTAAAAAAAAAAVAGEGGNSAGAAGEESKELRPALVALARSFVRLGGDLLLSHHAMVNGSMEQFERSVQRQQARAGSGQDAGEGPEISLVRASTLTQGLRVAEAGAAALEQGLAQGWLAGPRALEVA</sequence>
<name>A0A835Y948_9CHLO</name>
<keyword evidence="4" id="KW-1185">Reference proteome</keyword>
<evidence type="ECO:0000256" key="2">
    <source>
        <dbReference type="SAM" id="SignalP"/>
    </source>
</evidence>
<keyword evidence="2" id="KW-0732">Signal</keyword>
<feature type="compositionally biased region" description="Low complexity" evidence="1">
    <location>
        <begin position="375"/>
        <end position="387"/>
    </location>
</feature>
<protein>
    <submittedName>
        <fullName evidence="3">Uncharacterized protein</fullName>
    </submittedName>
</protein>
<dbReference type="Proteomes" id="UP000612055">
    <property type="component" value="Unassembled WGS sequence"/>
</dbReference>
<feature type="region of interest" description="Disordered" evidence="1">
    <location>
        <begin position="736"/>
        <end position="757"/>
    </location>
</feature>
<evidence type="ECO:0000313" key="3">
    <source>
        <dbReference type="EMBL" id="KAG2497414.1"/>
    </source>
</evidence>
<dbReference type="EMBL" id="JAEHOE010000014">
    <property type="protein sequence ID" value="KAG2497414.1"/>
    <property type="molecule type" value="Genomic_DNA"/>
</dbReference>
<evidence type="ECO:0000313" key="4">
    <source>
        <dbReference type="Proteomes" id="UP000612055"/>
    </source>
</evidence>
<gene>
    <name evidence="3" type="ORF">HYH03_004569</name>
</gene>
<accession>A0A835Y948</accession>
<proteinExistence type="predicted"/>
<feature type="signal peptide" evidence="2">
    <location>
        <begin position="1"/>
        <end position="21"/>
    </location>
</feature>
<dbReference type="AlphaFoldDB" id="A0A835Y948"/>
<feature type="chain" id="PRO_5032912114" evidence="2">
    <location>
        <begin position="22"/>
        <end position="798"/>
    </location>
</feature>
<feature type="region of interest" description="Disordered" evidence="1">
    <location>
        <begin position="367"/>
        <end position="387"/>
    </location>
</feature>
<evidence type="ECO:0000256" key="1">
    <source>
        <dbReference type="SAM" id="MobiDB-lite"/>
    </source>
</evidence>
<reference evidence="3" key="1">
    <citation type="journal article" date="2020" name="bioRxiv">
        <title>Comparative genomics of Chlamydomonas.</title>
        <authorList>
            <person name="Craig R.J."/>
            <person name="Hasan A.R."/>
            <person name="Ness R.W."/>
            <person name="Keightley P.D."/>
        </authorList>
    </citation>
    <scope>NUCLEOTIDE SEQUENCE</scope>
    <source>
        <strain evidence="3">CCAP 11/70</strain>
    </source>
</reference>
<comment type="caution">
    <text evidence="3">The sequence shown here is derived from an EMBL/GenBank/DDBJ whole genome shotgun (WGS) entry which is preliminary data.</text>
</comment>
<organism evidence="3 4">
    <name type="scientific">Edaphochlamys debaryana</name>
    <dbReference type="NCBI Taxonomy" id="47281"/>
    <lineage>
        <taxon>Eukaryota</taxon>
        <taxon>Viridiplantae</taxon>
        <taxon>Chlorophyta</taxon>
        <taxon>core chlorophytes</taxon>
        <taxon>Chlorophyceae</taxon>
        <taxon>CS clade</taxon>
        <taxon>Chlamydomonadales</taxon>
        <taxon>Chlamydomonadales incertae sedis</taxon>
        <taxon>Edaphochlamys</taxon>
    </lineage>
</organism>